<evidence type="ECO:0000313" key="1">
    <source>
        <dbReference type="EMBL" id="KAG2278055.1"/>
    </source>
</evidence>
<gene>
    <name evidence="1" type="ORF">Bca52824_060610</name>
</gene>
<evidence type="ECO:0000313" key="2">
    <source>
        <dbReference type="Proteomes" id="UP000886595"/>
    </source>
</evidence>
<proteinExistence type="predicted"/>
<name>A0A8X7UFS3_BRACI</name>
<comment type="caution">
    <text evidence="1">The sequence shown here is derived from an EMBL/GenBank/DDBJ whole genome shotgun (WGS) entry which is preliminary data.</text>
</comment>
<dbReference type="AlphaFoldDB" id="A0A8X7UFS3"/>
<reference evidence="1 2" key="1">
    <citation type="submission" date="2020-02" db="EMBL/GenBank/DDBJ databases">
        <authorList>
            <person name="Ma Q."/>
            <person name="Huang Y."/>
            <person name="Song X."/>
            <person name="Pei D."/>
        </authorList>
    </citation>
    <scope>NUCLEOTIDE SEQUENCE [LARGE SCALE GENOMIC DNA]</scope>
    <source>
        <strain evidence="1">Sxm20200214</strain>
        <tissue evidence="1">Leaf</tissue>
    </source>
</reference>
<dbReference type="Proteomes" id="UP000886595">
    <property type="component" value="Unassembled WGS sequence"/>
</dbReference>
<organism evidence="1 2">
    <name type="scientific">Brassica carinata</name>
    <name type="common">Ethiopian mustard</name>
    <name type="synonym">Abyssinian cabbage</name>
    <dbReference type="NCBI Taxonomy" id="52824"/>
    <lineage>
        <taxon>Eukaryota</taxon>
        <taxon>Viridiplantae</taxon>
        <taxon>Streptophyta</taxon>
        <taxon>Embryophyta</taxon>
        <taxon>Tracheophyta</taxon>
        <taxon>Spermatophyta</taxon>
        <taxon>Magnoliopsida</taxon>
        <taxon>eudicotyledons</taxon>
        <taxon>Gunneridae</taxon>
        <taxon>Pentapetalae</taxon>
        <taxon>rosids</taxon>
        <taxon>malvids</taxon>
        <taxon>Brassicales</taxon>
        <taxon>Brassicaceae</taxon>
        <taxon>Brassiceae</taxon>
        <taxon>Brassica</taxon>
    </lineage>
</organism>
<dbReference type="EMBL" id="JAAMPC010000012">
    <property type="protein sequence ID" value="KAG2278055.1"/>
    <property type="molecule type" value="Genomic_DNA"/>
</dbReference>
<keyword evidence="2" id="KW-1185">Reference proteome</keyword>
<protein>
    <submittedName>
        <fullName evidence="1">Uncharacterized protein</fullName>
    </submittedName>
</protein>
<accession>A0A8X7UFS3</accession>
<sequence>MHLLPHVNLADIFTSGNQRGFSSPTTIRHSLHQRIPTVMIISPEEGLRSLPRRSLYQPSSWLT</sequence>